<dbReference type="EMBL" id="JARJCM010000087">
    <property type="protein sequence ID" value="KAJ7030851.1"/>
    <property type="molecule type" value="Genomic_DNA"/>
</dbReference>
<keyword evidence="2" id="KW-0812">Transmembrane</keyword>
<accession>A0AAD6SPQ1</accession>
<reference evidence="3" key="1">
    <citation type="submission" date="2023-03" db="EMBL/GenBank/DDBJ databases">
        <title>Massive genome expansion in bonnet fungi (Mycena s.s.) driven by repeated elements and novel gene families across ecological guilds.</title>
        <authorList>
            <consortium name="Lawrence Berkeley National Laboratory"/>
            <person name="Harder C.B."/>
            <person name="Miyauchi S."/>
            <person name="Viragh M."/>
            <person name="Kuo A."/>
            <person name="Thoen E."/>
            <person name="Andreopoulos B."/>
            <person name="Lu D."/>
            <person name="Skrede I."/>
            <person name="Drula E."/>
            <person name="Henrissat B."/>
            <person name="Morin E."/>
            <person name="Kohler A."/>
            <person name="Barry K."/>
            <person name="LaButti K."/>
            <person name="Morin E."/>
            <person name="Salamov A."/>
            <person name="Lipzen A."/>
            <person name="Mereny Z."/>
            <person name="Hegedus B."/>
            <person name="Baldrian P."/>
            <person name="Stursova M."/>
            <person name="Weitz H."/>
            <person name="Taylor A."/>
            <person name="Grigoriev I.V."/>
            <person name="Nagy L.G."/>
            <person name="Martin F."/>
            <person name="Kauserud H."/>
        </authorList>
    </citation>
    <scope>NUCLEOTIDE SEQUENCE</scope>
    <source>
        <strain evidence="3">CBHHK200</strain>
    </source>
</reference>
<comment type="caution">
    <text evidence="3">The sequence shown here is derived from an EMBL/GenBank/DDBJ whole genome shotgun (WGS) entry which is preliminary data.</text>
</comment>
<evidence type="ECO:0000256" key="2">
    <source>
        <dbReference type="SAM" id="Phobius"/>
    </source>
</evidence>
<feature type="transmembrane region" description="Helical" evidence="2">
    <location>
        <begin position="180"/>
        <end position="201"/>
    </location>
</feature>
<evidence type="ECO:0000256" key="1">
    <source>
        <dbReference type="SAM" id="MobiDB-lite"/>
    </source>
</evidence>
<feature type="region of interest" description="Disordered" evidence="1">
    <location>
        <begin position="1"/>
        <end position="20"/>
    </location>
</feature>
<name>A0AAD6SPQ1_9AGAR</name>
<dbReference type="Proteomes" id="UP001218188">
    <property type="component" value="Unassembled WGS sequence"/>
</dbReference>
<protein>
    <submittedName>
        <fullName evidence="3">Uncharacterized protein</fullName>
    </submittedName>
</protein>
<proteinExistence type="predicted"/>
<sequence length="265" mass="29644">MDSADDPQNIPPAPLLSSPERIQQSMRVLDASTHAVRLTVATQEQSEKGTEPAYRRHYSNYQTWFQMDQGLRTAQNSTWKEVPALPINATKVALFLEYETSREKKKRNSSETFNGTTIGKSGILQAISALEWYRKNHQHEYPNDLETRIKLRDDIRIQAFESAAKHNEPKRAESAQAQKAAGTSVGLLPFLPSLFVFLTYFSQIPIHMMSLSGARSGVLPIRPQNTRFGLIYVTAPCSCSPLHPPGADRVSDSFCGQTYSSVLSK</sequence>
<evidence type="ECO:0000313" key="4">
    <source>
        <dbReference type="Proteomes" id="UP001218188"/>
    </source>
</evidence>
<dbReference type="AlphaFoldDB" id="A0AAD6SPQ1"/>
<organism evidence="3 4">
    <name type="scientific">Mycena alexandri</name>
    <dbReference type="NCBI Taxonomy" id="1745969"/>
    <lineage>
        <taxon>Eukaryota</taxon>
        <taxon>Fungi</taxon>
        <taxon>Dikarya</taxon>
        <taxon>Basidiomycota</taxon>
        <taxon>Agaricomycotina</taxon>
        <taxon>Agaricomycetes</taxon>
        <taxon>Agaricomycetidae</taxon>
        <taxon>Agaricales</taxon>
        <taxon>Marasmiineae</taxon>
        <taxon>Mycenaceae</taxon>
        <taxon>Mycena</taxon>
    </lineage>
</organism>
<keyword evidence="2" id="KW-1133">Transmembrane helix</keyword>
<keyword evidence="2" id="KW-0472">Membrane</keyword>
<evidence type="ECO:0000313" key="3">
    <source>
        <dbReference type="EMBL" id="KAJ7030851.1"/>
    </source>
</evidence>
<gene>
    <name evidence="3" type="ORF">C8F04DRAFT_961086</name>
</gene>
<keyword evidence="4" id="KW-1185">Reference proteome</keyword>